<keyword evidence="8" id="KW-1185">Reference proteome</keyword>
<dbReference type="InterPro" id="IPR042175">
    <property type="entry name" value="Cell/Rod_MreC_2"/>
</dbReference>
<dbReference type="PANTHER" id="PTHR34138">
    <property type="entry name" value="CELL SHAPE-DETERMINING PROTEIN MREC"/>
    <property type="match status" value="1"/>
</dbReference>
<reference evidence="7 8" key="1">
    <citation type="submission" date="2021-01" db="EMBL/GenBank/DDBJ databases">
        <title>Genome sequencing of Joostella atrarenae M1-2 (= KCTC 23194).</title>
        <authorList>
            <person name="Zakaria M.R."/>
            <person name="Lam M.Q."/>
            <person name="Chong C.S."/>
        </authorList>
    </citation>
    <scope>NUCLEOTIDE SEQUENCE [LARGE SCALE GENOMIC DNA]</scope>
    <source>
        <strain evidence="7 8">M1-2</strain>
    </source>
</reference>
<evidence type="ECO:0000256" key="4">
    <source>
        <dbReference type="ARBA" id="ARBA00032089"/>
    </source>
</evidence>
<feature type="domain" description="Rod shape-determining protein MreC beta-barrel core" evidence="6">
    <location>
        <begin position="109"/>
        <end position="257"/>
    </location>
</feature>
<dbReference type="Pfam" id="PF04085">
    <property type="entry name" value="MreC"/>
    <property type="match status" value="1"/>
</dbReference>
<dbReference type="InterPro" id="IPR007221">
    <property type="entry name" value="MreC"/>
</dbReference>
<dbReference type="EMBL" id="JAETXX010000007">
    <property type="protein sequence ID" value="MCF8715436.1"/>
    <property type="molecule type" value="Genomic_DNA"/>
</dbReference>
<evidence type="ECO:0000313" key="8">
    <source>
        <dbReference type="Proteomes" id="UP000829517"/>
    </source>
</evidence>
<comment type="caution">
    <text evidence="7">The sequence shown here is derived from an EMBL/GenBank/DDBJ whole genome shotgun (WGS) entry which is preliminary data.</text>
</comment>
<keyword evidence="3 5" id="KW-0133">Cell shape</keyword>
<evidence type="ECO:0000256" key="2">
    <source>
        <dbReference type="ARBA" id="ARBA00013855"/>
    </source>
</evidence>
<dbReference type="InterPro" id="IPR042177">
    <property type="entry name" value="Cell/Rod_1"/>
</dbReference>
<evidence type="ECO:0000313" key="7">
    <source>
        <dbReference type="EMBL" id="MCF8715436.1"/>
    </source>
</evidence>
<dbReference type="PANTHER" id="PTHR34138:SF1">
    <property type="entry name" value="CELL SHAPE-DETERMINING PROTEIN MREC"/>
    <property type="match status" value="1"/>
</dbReference>
<accession>A0ABS9J4S9</accession>
<organism evidence="7 8">
    <name type="scientific">Joostella atrarenae</name>
    <dbReference type="NCBI Taxonomy" id="679257"/>
    <lineage>
        <taxon>Bacteria</taxon>
        <taxon>Pseudomonadati</taxon>
        <taxon>Bacteroidota</taxon>
        <taxon>Flavobacteriia</taxon>
        <taxon>Flavobacteriales</taxon>
        <taxon>Flavobacteriaceae</taxon>
        <taxon>Joostella</taxon>
    </lineage>
</organism>
<gene>
    <name evidence="7" type="primary">mreC</name>
    <name evidence="7" type="ORF">JM658_11410</name>
</gene>
<dbReference type="Gene3D" id="2.40.10.350">
    <property type="entry name" value="Rod shape-determining protein MreC, domain 2"/>
    <property type="match status" value="1"/>
</dbReference>
<dbReference type="Proteomes" id="UP000829517">
    <property type="component" value="Unassembled WGS sequence"/>
</dbReference>
<dbReference type="Gene3D" id="2.40.10.340">
    <property type="entry name" value="Rod shape-determining protein MreC, domain 1"/>
    <property type="match status" value="1"/>
</dbReference>
<dbReference type="NCBIfam" id="NF010532">
    <property type="entry name" value="PRK13922.9-3"/>
    <property type="match status" value="1"/>
</dbReference>
<evidence type="ECO:0000256" key="1">
    <source>
        <dbReference type="ARBA" id="ARBA00009369"/>
    </source>
</evidence>
<protein>
    <recommendedName>
        <fullName evidence="2 5">Cell shape-determining protein MreC</fullName>
    </recommendedName>
    <alternativeName>
        <fullName evidence="4 5">Cell shape protein MreC</fullName>
    </alternativeName>
</protein>
<sequence>MQQIVNFLIRNKTFITFLLLFCFSLFLTFQSHTYQKAKFINSANWVSGKVYNGSNNISDYFHLKKYNEQLVEENLRLRKTLLNIPEAAIDTTQSKDSLLTDYNLYSASIIKNSFTKKRNYLLINKGSSDSIKQDMGVITSRGIVGIIENTSNKFANVQSVLNSLSEINVSIKSTNNFGSLKWNGNNYNTVQLVDILRSAEIKKGDTIITGGMSSIFPKGIPVGTIKNLSLDASKNYYLIDVELFNDMTTLDHVYIIENLNKEEILTLENSIDE</sequence>
<dbReference type="RefSeq" id="WP_236959400.1">
    <property type="nucleotide sequence ID" value="NZ_JAETXX010000007.1"/>
</dbReference>
<evidence type="ECO:0000259" key="6">
    <source>
        <dbReference type="Pfam" id="PF04085"/>
    </source>
</evidence>
<comment type="similarity">
    <text evidence="1 5">Belongs to the MreC family.</text>
</comment>
<name>A0ABS9J4S9_9FLAO</name>
<dbReference type="InterPro" id="IPR055342">
    <property type="entry name" value="MreC_beta-barrel_core"/>
</dbReference>
<comment type="function">
    <text evidence="5">Involved in formation and maintenance of cell shape.</text>
</comment>
<evidence type="ECO:0000256" key="5">
    <source>
        <dbReference type="PIRNR" id="PIRNR038471"/>
    </source>
</evidence>
<evidence type="ECO:0000256" key="3">
    <source>
        <dbReference type="ARBA" id="ARBA00022960"/>
    </source>
</evidence>
<dbReference type="PIRSF" id="PIRSF038471">
    <property type="entry name" value="MreC"/>
    <property type="match status" value="1"/>
</dbReference>
<proteinExistence type="inferred from homology"/>